<accession>A0A9U8DYK4</accession>
<dbReference type="PROSITE" id="PS50940">
    <property type="entry name" value="CHIT_BIND_II"/>
    <property type="match status" value="1"/>
</dbReference>
<evidence type="ECO:0000256" key="6">
    <source>
        <dbReference type="SAM" id="Coils"/>
    </source>
</evidence>
<organism evidence="10 11">
    <name type="scientific">Biomphalaria glabrata</name>
    <name type="common">Bloodfluke planorb</name>
    <name type="synonym">Freshwater snail</name>
    <dbReference type="NCBI Taxonomy" id="6526"/>
    <lineage>
        <taxon>Eukaryota</taxon>
        <taxon>Metazoa</taxon>
        <taxon>Spiralia</taxon>
        <taxon>Lophotrochozoa</taxon>
        <taxon>Mollusca</taxon>
        <taxon>Gastropoda</taxon>
        <taxon>Heterobranchia</taxon>
        <taxon>Euthyneura</taxon>
        <taxon>Panpulmonata</taxon>
        <taxon>Hygrophila</taxon>
        <taxon>Lymnaeoidea</taxon>
        <taxon>Planorbidae</taxon>
        <taxon>Biomphalaria</taxon>
    </lineage>
</organism>
<evidence type="ECO:0000256" key="1">
    <source>
        <dbReference type="ARBA" id="ARBA00022669"/>
    </source>
</evidence>
<name>A0A9U8DYK4_BIOGL</name>
<dbReference type="SMART" id="SM00494">
    <property type="entry name" value="ChtBD2"/>
    <property type="match status" value="1"/>
</dbReference>
<keyword evidence="1" id="KW-0147">Chitin-binding</keyword>
<evidence type="ECO:0000313" key="11">
    <source>
        <dbReference type="RefSeq" id="XP_013066628.2"/>
    </source>
</evidence>
<dbReference type="OrthoDB" id="6162715at2759"/>
<dbReference type="InterPro" id="IPR036508">
    <property type="entry name" value="Chitin-bd_dom_sf"/>
</dbReference>
<dbReference type="GO" id="GO:0005576">
    <property type="term" value="C:extracellular region"/>
    <property type="evidence" value="ECO:0007669"/>
    <property type="project" value="InterPro"/>
</dbReference>
<evidence type="ECO:0000256" key="4">
    <source>
        <dbReference type="ARBA" id="ARBA00023157"/>
    </source>
</evidence>
<keyword evidence="4" id="KW-1015">Disulfide bond</keyword>
<dbReference type="InterPro" id="IPR002557">
    <property type="entry name" value="Chitin-bd_dom"/>
</dbReference>
<feature type="region of interest" description="Disordered" evidence="7">
    <location>
        <begin position="108"/>
        <end position="139"/>
    </location>
</feature>
<dbReference type="PANTHER" id="PTHR23301">
    <property type="entry name" value="CHITIN BINDING PERITROPHIN-A"/>
    <property type="match status" value="1"/>
</dbReference>
<dbReference type="Proteomes" id="UP001165740">
    <property type="component" value="Chromosome 11"/>
</dbReference>
<dbReference type="Gene3D" id="2.170.140.10">
    <property type="entry name" value="Chitin binding domain"/>
    <property type="match status" value="1"/>
</dbReference>
<keyword evidence="6" id="KW-0175">Coiled coil</keyword>
<dbReference type="SUPFAM" id="SSF57625">
    <property type="entry name" value="Invertebrate chitin-binding proteins"/>
    <property type="match status" value="1"/>
</dbReference>
<sequence length="1793" mass="199835">MQLLRAFTLATFVLLQAMGMTKADTASTIDAPSKQDSSTWADSNVVQPTRTGSLINHDHDYMNLQSLLTKNIPGTAEEKNRIVDLMLQLLAEIDLPTLCEVIANDTSRKTKNPSRDVKEAVGSEEAILTTLPTSDTRPRNDEKAIAIPYFNILGQSTNNEQEAEVPSYVGKGLSHESITRYHKNMMDRVNKGMNAMREYGNKRRSSYANGLTRNKNIFQNTFNANVGGFPQVDEKEELRNLHSEDSVMGLWSVNSEVNGDTIAQINSSEANELSTEIDFLKTTASPGDSLGSKSIWIQSMGVERPHSELYSRSLMTRDSLNNGGLIRTKRIDEGENGNNDVSQWKLNEILFENDNLVDQFSTTGEGLYKRQPSRLSNMLFPDASTTAKSSIIVSTSSIYNSNELNGQYQTQFSDKYDLLNSVNDVPSKDVKYAKVEMLSDLNSVHMNQEMSELVSKAALPLDYNNNVFSTQSSTKSRDENIFDFPHNSTFEAGNFSQGPDASIDDFFGANIFGEGFVNSRENDDLLKSPTIGASTNIRAKEDDKVTSTGESYLTNVFSSVSSSNNATTQVGAADTERNFDDVTAQTLESDFVNSALNSSNNFTTSISSRLSNDMGGNKLFSNIRTNSVPLTSKHEREADSNFTTSQIDNNFVMSGSEINRNIPATLETYIESADTTKTKLDTQNVEKTAYSLIRATTDNRNYSTNEVAYNSLSKVFRRNDDFVLNLTLNNSNIKQLDRQYNDVNASDAIMSTMKSTIEYSNDTETPQRVSSFSALQQNESASPLKSNVLVGILKNSAGYNSTSPDIQELHISRSTIPFQTEGAEPYVRYEPSGRQAENEPSLHLFGPFGDAENKPQGKHDVVVADVVSAATPEKSLESAKEELEMELKKLTGDVSSTNKDLISVMRGDQRGALRGVSATSYQNFLAQPVMKTLKRIHDEFRRRDKLNKNSTAVLTRQANSVTDMETVSADDTQNTPSSPLYNIADVSFDGLKENVTFLTNDTENKKSEKSEGRKIDHVLNDSYSNQSNVTNLTSGLVNGTTNYIYSQNASNIFISALKVGLENKSTILNDVETEIDTKERTINVSSSNFSQTFAQNTSREFTNVVTSAGLMNLTNQSSSSDMNRERPQIIFDGDMKGKNTSESIGQGLSTNFTNQEKQITNFSKFNNFIVDNSTNRSTLKRNEDIQTNNSSANQSSELFSYKMISQHNTSFGMKENSTNESTGAIADNVLMTPNITGEEAFSDVNIIDINMKKNETQVNDSNFTDFNMENSETQVNDSNFTVINMENNEIQVNDSNFINIENNETQVSDSNFIDMNMENSENQVNDSNLTDINMENNQTQVDDVNITGNMEDNESQSSDDFFKRFWPSSLSNSKENSNFLPDSEHDSALNMVDDSDTQKEDQMWKELMSDYLNKKNSYDDKRSLEAYQNELMNYNGRKNYWKSLKQNLLYHPKVKFAVKPEASPFLAEDLHKATSKTNKFRQVVKVNPWKAFNIELGKEKVKLQKEALKNNFRYPSFKIRHHDDLIIPSVKDYLWNARPWPKHEEILTVPSNSDKNSFEFSKVNDILREKQRNRNVLPSLAEHAKLWGNRFSQGYYGRVLDERSQAPSLMSSYMGLPGDATSRNTVQAKARSFLGYKGADQRFLSLPQVHHTAQTTDDMGKPESSLVPVVPENLLSPSRVNQLSPSLGDGNVPVESGVSNLSRRGGSEANAVHNSVSGNSMVPPGPTGVPAADDFKCPGLFGYYTDPENCGSFFVCSWGVSYRLQCSEGTLWNSVDAVCDWATNVSCDQRKSS</sequence>
<keyword evidence="5" id="KW-0325">Glycoprotein</keyword>
<protein>
    <recommendedName>
        <fullName evidence="9">Chitin-binding type-2 domain-containing protein</fullName>
    </recommendedName>
</protein>
<feature type="region of interest" description="Disordered" evidence="7">
    <location>
        <begin position="1701"/>
        <end position="1721"/>
    </location>
</feature>
<keyword evidence="10" id="KW-1185">Reference proteome</keyword>
<dbReference type="PANTHER" id="PTHR23301:SF0">
    <property type="entry name" value="CHITIN-BINDING TYPE-2 DOMAIN-CONTAINING PROTEIN-RELATED"/>
    <property type="match status" value="1"/>
</dbReference>
<evidence type="ECO:0000256" key="7">
    <source>
        <dbReference type="SAM" id="MobiDB-lite"/>
    </source>
</evidence>
<evidence type="ECO:0000256" key="5">
    <source>
        <dbReference type="ARBA" id="ARBA00023180"/>
    </source>
</evidence>
<dbReference type="Pfam" id="PF01607">
    <property type="entry name" value="CBM_14"/>
    <property type="match status" value="1"/>
</dbReference>
<feature type="chain" id="PRO_5040874664" description="Chitin-binding type-2 domain-containing protein" evidence="8">
    <location>
        <begin position="24"/>
        <end position="1793"/>
    </location>
</feature>
<evidence type="ECO:0000259" key="9">
    <source>
        <dbReference type="PROSITE" id="PS50940"/>
    </source>
</evidence>
<dbReference type="InterPro" id="IPR051940">
    <property type="entry name" value="Chitin_bind-dev_reg"/>
</dbReference>
<evidence type="ECO:0000313" key="10">
    <source>
        <dbReference type="Proteomes" id="UP001165740"/>
    </source>
</evidence>
<feature type="domain" description="Chitin-binding type-2" evidence="9">
    <location>
        <begin position="1734"/>
        <end position="1789"/>
    </location>
</feature>
<keyword evidence="3" id="KW-0677">Repeat</keyword>
<reference evidence="11" key="1">
    <citation type="submission" date="2025-08" db="UniProtKB">
        <authorList>
            <consortium name="RefSeq"/>
        </authorList>
    </citation>
    <scope>IDENTIFICATION</scope>
</reference>
<evidence type="ECO:0000256" key="8">
    <source>
        <dbReference type="SAM" id="SignalP"/>
    </source>
</evidence>
<keyword evidence="2 8" id="KW-0732">Signal</keyword>
<evidence type="ECO:0000256" key="3">
    <source>
        <dbReference type="ARBA" id="ARBA00022737"/>
    </source>
</evidence>
<dbReference type="GO" id="GO:0008061">
    <property type="term" value="F:chitin binding"/>
    <property type="evidence" value="ECO:0007669"/>
    <property type="project" value="UniProtKB-KW"/>
</dbReference>
<feature type="coiled-coil region" evidence="6">
    <location>
        <begin position="873"/>
        <end position="900"/>
    </location>
</feature>
<evidence type="ECO:0000256" key="2">
    <source>
        <dbReference type="ARBA" id="ARBA00022729"/>
    </source>
</evidence>
<dbReference type="GeneID" id="106055059"/>
<gene>
    <name evidence="11" type="primary">LOC106055059</name>
</gene>
<feature type="signal peptide" evidence="8">
    <location>
        <begin position="1"/>
        <end position="23"/>
    </location>
</feature>
<proteinExistence type="predicted"/>
<dbReference type="RefSeq" id="XP_013066628.2">
    <property type="nucleotide sequence ID" value="XM_013211174.2"/>
</dbReference>
<dbReference type="KEGG" id="bgt:106055059"/>